<organism evidence="2 3">
    <name type="scientific">Candidatus Endobugula sertula</name>
    <name type="common">Bugula neritina bacterial symbiont</name>
    <dbReference type="NCBI Taxonomy" id="62101"/>
    <lineage>
        <taxon>Bacteria</taxon>
        <taxon>Pseudomonadati</taxon>
        <taxon>Pseudomonadota</taxon>
        <taxon>Gammaproteobacteria</taxon>
        <taxon>Cellvibrionales</taxon>
        <taxon>Cellvibrionaceae</taxon>
        <taxon>Candidatus Endobugula</taxon>
    </lineage>
</organism>
<gene>
    <name evidence="2" type="ORF">AB835_14890</name>
</gene>
<sequence length="333" mass="36459">MRRKILISVITILTFVLNAKSQDTLVSAFFGLDNGLPSQLCNQQGSLLDGMPVNFKFPLDASSLSETDFEVLDSLGNIHTPICAFLAPANENGENRTVLLLGEFGTAVTNPPVEVRVVGDLFTTDTLSGESACSEIINLNGITTTNVIPLDDGPSLFFAQRIDGNLNECNSGTQTIQVAWNGGITPYISGDTESDLFQYYIGYSDSSGVLIPHVPISIADINDNDNFHQLCFSTSDEIVKISMMANTVEDPNQDPNLYSEIDVSSCTTLTSIEENLFEKGYKIYPNPFSDEIFVENLLGNEYFIIYDFLGRNVIEGKCLGTIKIPETNSGIYY</sequence>
<reference evidence="2 3" key="1">
    <citation type="journal article" date="2016" name="Appl. Environ. Microbiol.">
        <title>Lack of Overt Genome Reduction in the Bryostatin-Producing Bryozoan Symbiont "Candidatus Endobugula sertula".</title>
        <authorList>
            <person name="Miller I.J."/>
            <person name="Vanee N."/>
            <person name="Fong S.S."/>
            <person name="Lim-Fong G.E."/>
            <person name="Kwan J.C."/>
        </authorList>
    </citation>
    <scope>NUCLEOTIDE SEQUENCE [LARGE SCALE GENOMIC DNA]</scope>
    <source>
        <strain evidence="2">AB1-4</strain>
    </source>
</reference>
<protein>
    <recommendedName>
        <fullName evidence="4">Secretion system C-terminal sorting domain-containing protein</fullName>
    </recommendedName>
</protein>
<evidence type="ECO:0000256" key="1">
    <source>
        <dbReference type="SAM" id="SignalP"/>
    </source>
</evidence>
<evidence type="ECO:0000313" key="3">
    <source>
        <dbReference type="Proteomes" id="UP000242502"/>
    </source>
</evidence>
<proteinExistence type="predicted"/>
<evidence type="ECO:0008006" key="4">
    <source>
        <dbReference type="Google" id="ProtNLM"/>
    </source>
</evidence>
<feature type="non-terminal residue" evidence="2">
    <location>
        <position position="333"/>
    </location>
</feature>
<evidence type="ECO:0000313" key="2">
    <source>
        <dbReference type="EMBL" id="ODS22314.1"/>
    </source>
</evidence>
<dbReference type="EMBL" id="MDLC01000106">
    <property type="protein sequence ID" value="ODS22314.1"/>
    <property type="molecule type" value="Genomic_DNA"/>
</dbReference>
<feature type="signal peptide" evidence="1">
    <location>
        <begin position="1"/>
        <end position="21"/>
    </location>
</feature>
<feature type="chain" id="PRO_5008906503" description="Secretion system C-terminal sorting domain-containing protein" evidence="1">
    <location>
        <begin position="22"/>
        <end position="333"/>
    </location>
</feature>
<comment type="caution">
    <text evidence="2">The sequence shown here is derived from an EMBL/GenBank/DDBJ whole genome shotgun (WGS) entry which is preliminary data.</text>
</comment>
<keyword evidence="1" id="KW-0732">Signal</keyword>
<dbReference type="Proteomes" id="UP000242502">
    <property type="component" value="Unassembled WGS sequence"/>
</dbReference>
<dbReference type="AlphaFoldDB" id="A0A1D2QL71"/>
<accession>A0A1D2QL71</accession>
<dbReference type="STRING" id="62101.AB835_14890"/>
<name>A0A1D2QL71_9GAMM</name>